<evidence type="ECO:0000313" key="3">
    <source>
        <dbReference type="Proteomes" id="UP001189429"/>
    </source>
</evidence>
<evidence type="ECO:0000256" key="1">
    <source>
        <dbReference type="SAM" id="MobiDB-lite"/>
    </source>
</evidence>
<accession>A0ABN9SWP8</accession>
<dbReference type="Proteomes" id="UP001189429">
    <property type="component" value="Unassembled WGS sequence"/>
</dbReference>
<dbReference type="EMBL" id="CAUYUJ010013891">
    <property type="protein sequence ID" value="CAK0836863.1"/>
    <property type="molecule type" value="Genomic_DNA"/>
</dbReference>
<keyword evidence="3" id="KW-1185">Reference proteome</keyword>
<feature type="region of interest" description="Disordered" evidence="1">
    <location>
        <begin position="385"/>
        <end position="463"/>
    </location>
</feature>
<feature type="compositionally biased region" description="Acidic residues" evidence="1">
    <location>
        <begin position="874"/>
        <end position="887"/>
    </location>
</feature>
<feature type="compositionally biased region" description="Basic and acidic residues" evidence="1">
    <location>
        <begin position="1069"/>
        <end position="1087"/>
    </location>
</feature>
<evidence type="ECO:0000313" key="2">
    <source>
        <dbReference type="EMBL" id="CAK0836863.1"/>
    </source>
</evidence>
<dbReference type="SUPFAM" id="SSF53335">
    <property type="entry name" value="S-adenosyl-L-methionine-dependent methyltransferases"/>
    <property type="match status" value="1"/>
</dbReference>
<name>A0ABN9SWP8_9DINO</name>
<dbReference type="InterPro" id="IPR011009">
    <property type="entry name" value="Kinase-like_dom_sf"/>
</dbReference>
<sequence length="1877" mass="200666">AASRAVRELKELRRWSPGSALAIRRTVATIAIALPDRSSTIAVSVGQKGFCLAACARSRGPMLMLAGRWTSQLVQAVSVLHRRGIAHLCIGPSTVDVTMEGDLVLGDNVGKVQLQGLLSSRDAGSGASDDLVIWYPKEVHDRFVAEPPRASDDGPEPPDIDGPAVDAWQAGVVVFYMLTGGHPFGDLRDPKQDVSFFQQEWREDGAGNRRTVPEVLALPPDLPPPAAPRLSRRAVSAFAYDEGGEPTHERRNKLKEAHHTLVAFLRGYHPALDHARQLAPFLNKVYGSEVPESGLPEDTTWDGKSWAAARVVGHLLRSPRQKDAWAAHRQSVASSRGPSPFRHDLAVLASFIASLDSGALAAASIATLADQDPSAAYADEVDIGGIDYDEDEGGGGAASPLPSASPPPGGAANNSVEPEDSLPSPESTGKPPPCSRAGEQRLTGRSASRSFAHGDATRPLVDPFDGGRACKELMGNVDLDGAGEAPAAKISRLQKTLGGVFSSVWHACARKHPAGANGPKSDPARNPVSTRRNFLDAWRRCGHDAHEMDRRRELQVNWGRERNKRRPAGAGHVGPGGAARRLAGGVRAARGSRGPLCTGGVGGDLREAARRSAAVPEAGNGEAFDVEGDLLEPAVARGAGRRASDWRYCAYPTPAKLGPRRGGAPIVDVELDGLVTFKVLGAATDADGRKGKCSRAGFDAMFEVVRLRAELEAERVRMDVAFDDPAEVPLMHFCPAGTDHSECSKLPFLGHAGEDASRAKFDRAIHAARAKAKAQQRPSSATKLRPPSIPAEDDEGAEDDGGPARAGGFRFRGRRERARASAVARRERSLRENLVGLRDRVADRKLSLQLTAKRRSARSVVRLRSSNSRAREAEGDEGVEEAEELEEPSARRGPSGRRSDRRGEGRQSLQGRTLSEASVRGGADSQPRAKRAVERKPGEITLRALDKMMSCLRARGHGSGDLARPVMVAHFAGVSPPSCRGKLSARNEQEMRMLSGAVDSIILPDLGRATDLLIQQFKAVEKRRADWGSRRAAGHLGVAGGNEVSVMEGAERRGILEDEKSDMKCAKLQSEGKGRDGGMGKDSKTDQPKPGTPAFFAKMRQHAAGCPRRQPCQGRPLTSPVHGRETPPRHRLRQIIQPDALKGSDLAEFGELLRAHLPAKLPGVGGSAAAVPSGGFSGEGCGRRAWLECCVVALNAMWLEGDACWPELWALGKGPHVTAARVRAFWTLERRVEAFLGLQPEPLPSEPASTFLASRSIGYTGERGLAIPLREAGLLKIQSKPLLNGLFGVPKSQVAHRDERGLPRLGGVDDLMEDFYFFRLPDAWAPLFAFDAVLDAASLGLGAPFGDHVYLGAVTMPMGCNSAMGLVQYVHRRMLSEAELGPSPLPRGREARKDRSFPALRGGSALRELWQGYCDDADYAEFARQCSEPEGGFAAGARDCCARRDVPLCEQSGARVPSCQRLGALVDGRDGRVRAPSSRAALCAQLAAHLIAEAVGRRERGTVFRRLRRTIVHWGGGKRSLLPTDVCADLALALSLLPLLEFDLRAPVDSMITASDASERGGGACWTRCLRPGFRDSALPVPAQGRGANRGEGIELFGGIGGGRMALERLGIEVSLRASAEVFEPAKRVVQRRWSNCVELGGVRSISAESLRVLLARGPHLRVLFVLGGSPCQGVARVNVAAGGWAEARAQPVGHIPRVAAPAREARPGLVALSFAENASSISEEDRRHFAGALGSVPIELCASGCSPEPPIAPADLASTGPAARARWGADQYRYAPCQYKFSNVVYDRQGYLRPLTSEERAVRLGFPAKHCLWAVPTSAGLSDREVEDVRCGLYGNTFSVPAVATLLGHGRASAGALARPPTIVQCWGAVNVEAGE</sequence>
<feature type="region of interest" description="Disordered" evidence="1">
    <location>
        <begin position="1069"/>
        <end position="1094"/>
    </location>
</feature>
<organism evidence="2 3">
    <name type="scientific">Prorocentrum cordatum</name>
    <dbReference type="NCBI Taxonomy" id="2364126"/>
    <lineage>
        <taxon>Eukaryota</taxon>
        <taxon>Sar</taxon>
        <taxon>Alveolata</taxon>
        <taxon>Dinophyceae</taxon>
        <taxon>Prorocentrales</taxon>
        <taxon>Prorocentraceae</taxon>
        <taxon>Prorocentrum</taxon>
    </lineage>
</organism>
<feature type="region of interest" description="Disordered" evidence="1">
    <location>
        <begin position="1106"/>
        <end position="1133"/>
    </location>
</feature>
<dbReference type="SUPFAM" id="SSF56112">
    <property type="entry name" value="Protein kinase-like (PK-like)"/>
    <property type="match status" value="1"/>
</dbReference>
<feature type="region of interest" description="Disordered" evidence="1">
    <location>
        <begin position="770"/>
        <end position="827"/>
    </location>
</feature>
<feature type="compositionally biased region" description="Acidic residues" evidence="1">
    <location>
        <begin position="791"/>
        <end position="801"/>
    </location>
</feature>
<feature type="compositionally biased region" description="Low complexity" evidence="1">
    <location>
        <begin position="858"/>
        <end position="868"/>
    </location>
</feature>
<feature type="region of interest" description="Disordered" evidence="1">
    <location>
        <begin position="852"/>
        <end position="938"/>
    </location>
</feature>
<dbReference type="Gene3D" id="3.40.50.150">
    <property type="entry name" value="Vaccinia Virus protein VP39"/>
    <property type="match status" value="1"/>
</dbReference>
<feature type="non-terminal residue" evidence="2">
    <location>
        <position position="1"/>
    </location>
</feature>
<evidence type="ECO:0008006" key="4">
    <source>
        <dbReference type="Google" id="ProtNLM"/>
    </source>
</evidence>
<protein>
    <recommendedName>
        <fullName evidence="4">DNA (cytosine-5-)-methyltransferase</fullName>
    </recommendedName>
</protein>
<comment type="caution">
    <text evidence="2">The sequence shown here is derived from an EMBL/GenBank/DDBJ whole genome shotgun (WGS) entry which is preliminary data.</text>
</comment>
<gene>
    <name evidence="2" type="ORF">PCOR1329_LOCUS33228</name>
</gene>
<dbReference type="Gene3D" id="1.10.510.10">
    <property type="entry name" value="Transferase(Phosphotransferase) domain 1"/>
    <property type="match status" value="1"/>
</dbReference>
<proteinExistence type="predicted"/>
<dbReference type="InterPro" id="IPR029063">
    <property type="entry name" value="SAM-dependent_MTases_sf"/>
</dbReference>
<reference evidence="2" key="1">
    <citation type="submission" date="2023-10" db="EMBL/GenBank/DDBJ databases">
        <authorList>
            <person name="Chen Y."/>
            <person name="Shah S."/>
            <person name="Dougan E. K."/>
            <person name="Thang M."/>
            <person name="Chan C."/>
        </authorList>
    </citation>
    <scope>NUCLEOTIDE SEQUENCE [LARGE SCALE GENOMIC DNA]</scope>
</reference>